<dbReference type="EMBL" id="JAUOEK010000068">
    <property type="protein sequence ID" value="MDO5969243.1"/>
    <property type="molecule type" value="Genomic_DNA"/>
</dbReference>
<dbReference type="PANTHER" id="PTHR11102">
    <property type="entry name" value="SEL-1-LIKE PROTEIN"/>
    <property type="match status" value="1"/>
</dbReference>
<dbReference type="InterPro" id="IPR006597">
    <property type="entry name" value="Sel1-like"/>
</dbReference>
<evidence type="ECO:0000313" key="3">
    <source>
        <dbReference type="EMBL" id="MDO5969243.1"/>
    </source>
</evidence>
<evidence type="ECO:0000256" key="2">
    <source>
        <dbReference type="SAM" id="SignalP"/>
    </source>
</evidence>
<dbReference type="InterPro" id="IPR026444">
    <property type="entry name" value="Secre_tail"/>
</dbReference>
<accession>A0ABT8W808</accession>
<name>A0ABT8W808_9FLAO</name>
<feature type="signal peptide" evidence="2">
    <location>
        <begin position="1"/>
        <end position="22"/>
    </location>
</feature>
<gene>
    <name evidence="3" type="ORF">Q4Q35_05430</name>
</gene>
<dbReference type="Pfam" id="PF08238">
    <property type="entry name" value="Sel1"/>
    <property type="match status" value="5"/>
</dbReference>
<keyword evidence="1 2" id="KW-0732">Signal</keyword>
<comment type="caution">
    <text evidence="3">The sequence shown here is derived from an EMBL/GenBank/DDBJ whole genome shotgun (WGS) entry which is preliminary data.</text>
</comment>
<evidence type="ECO:0000313" key="4">
    <source>
        <dbReference type="Proteomes" id="UP001176883"/>
    </source>
</evidence>
<feature type="chain" id="PRO_5045723490" evidence="2">
    <location>
        <begin position="23"/>
        <end position="598"/>
    </location>
</feature>
<dbReference type="NCBIfam" id="TIGR04183">
    <property type="entry name" value="Por_Secre_tail"/>
    <property type="match status" value="1"/>
</dbReference>
<dbReference type="SUPFAM" id="SSF81901">
    <property type="entry name" value="HCP-like"/>
    <property type="match status" value="2"/>
</dbReference>
<dbReference type="InterPro" id="IPR050767">
    <property type="entry name" value="Sel1_AlgK"/>
</dbReference>
<sequence>MKNKLMMLFVFTTSIFSAFTQSGDFDCVEDTAFQTKFIVGSSYYIQNIPRGIKFLTRFAESGCLDAQLKLSEIYSNSEDKYGVFDTQKACYFAKKAADAGSEKARKLLLELYKKENGCDLEDDEIVAYMTCDEKTDKVYTLLKGNTIVVADEIKAIERLTKFADEGCVEAQYIVGKYAKKGFRDKIEIDYNKAYQYLTMAVNQGHPRAHAHLGQLYERGYGCDLNYNKALELFENGYHLGDDMSAYCIGYDYLRGMGNVEQNYDKAITWFEKSNYQMAKHWLAILNYFGFGMPINKDQAIELLVNNEGIYNSPRLLEHLELHKNDPETILGDFKEFDIDQETEQVNEVLTTEYEDFNVEISIDNITSNWQGKLVELDFASEYIVREFPIAVNLEKNSNADAVNYTTTINNNSYSGEGILQDESLYFDDFTISIPKLYKDNLVDSLSLKVLSADLELKKLNHIEYLTAFVESKELNWNEKGTPLLLVLTNTEVVTDNGEVISQEIINELLNTQSNNFIKLFPNPFQSDLLIQYDLAIEGYTTVEIYSLHGGFYKKVVDNHLQPAGEKLYFFDGDNLENGYYVVKVTVNGLVHTKVIIKE</sequence>
<proteinExistence type="predicted"/>
<dbReference type="InterPro" id="IPR011990">
    <property type="entry name" value="TPR-like_helical_dom_sf"/>
</dbReference>
<dbReference type="RefSeq" id="WP_303276931.1">
    <property type="nucleotide sequence ID" value="NZ_JAUOEK010000068.1"/>
</dbReference>
<reference evidence="3" key="1">
    <citation type="submission" date="2023-07" db="EMBL/GenBank/DDBJ databases">
        <title>Two novel species in the genus Flavivirga.</title>
        <authorList>
            <person name="Kwon K."/>
        </authorList>
    </citation>
    <scope>NUCLEOTIDE SEQUENCE</scope>
    <source>
        <strain evidence="3">KCTC 52353</strain>
    </source>
</reference>
<dbReference type="PANTHER" id="PTHR11102:SF160">
    <property type="entry name" value="ERAD-ASSOCIATED E3 UBIQUITIN-PROTEIN LIGASE COMPONENT HRD3"/>
    <property type="match status" value="1"/>
</dbReference>
<keyword evidence="4" id="KW-1185">Reference proteome</keyword>
<organism evidence="3 4">
    <name type="scientific">Flavivirga aquimarina</name>
    <dbReference type="NCBI Taxonomy" id="2027862"/>
    <lineage>
        <taxon>Bacteria</taxon>
        <taxon>Pseudomonadati</taxon>
        <taxon>Bacteroidota</taxon>
        <taxon>Flavobacteriia</taxon>
        <taxon>Flavobacteriales</taxon>
        <taxon>Flavobacteriaceae</taxon>
        <taxon>Flavivirga</taxon>
    </lineage>
</organism>
<dbReference type="Gene3D" id="1.25.40.10">
    <property type="entry name" value="Tetratricopeptide repeat domain"/>
    <property type="match status" value="2"/>
</dbReference>
<dbReference type="Proteomes" id="UP001176883">
    <property type="component" value="Unassembled WGS sequence"/>
</dbReference>
<evidence type="ECO:0000256" key="1">
    <source>
        <dbReference type="ARBA" id="ARBA00022729"/>
    </source>
</evidence>
<dbReference type="SMART" id="SM00671">
    <property type="entry name" value="SEL1"/>
    <property type="match status" value="4"/>
</dbReference>
<protein>
    <submittedName>
        <fullName evidence="3">T9SS type A sorting domain-containing protein</fullName>
    </submittedName>
</protein>